<dbReference type="EMBL" id="GBXM01064404">
    <property type="protein sequence ID" value="JAH44173.1"/>
    <property type="molecule type" value="Transcribed_RNA"/>
</dbReference>
<organism evidence="1">
    <name type="scientific">Anguilla anguilla</name>
    <name type="common">European freshwater eel</name>
    <name type="synonym">Muraena anguilla</name>
    <dbReference type="NCBI Taxonomy" id="7936"/>
    <lineage>
        <taxon>Eukaryota</taxon>
        <taxon>Metazoa</taxon>
        <taxon>Chordata</taxon>
        <taxon>Craniata</taxon>
        <taxon>Vertebrata</taxon>
        <taxon>Euteleostomi</taxon>
        <taxon>Actinopterygii</taxon>
        <taxon>Neopterygii</taxon>
        <taxon>Teleostei</taxon>
        <taxon>Anguilliformes</taxon>
        <taxon>Anguillidae</taxon>
        <taxon>Anguilla</taxon>
    </lineage>
</organism>
<name>A0A0E9SUD8_ANGAN</name>
<dbReference type="AlphaFoldDB" id="A0A0E9SUD8"/>
<accession>A0A0E9SUD8</accession>
<sequence>MGKINAMKENSPMVRPFPPQFPLFDTVFPTPK</sequence>
<reference evidence="1" key="1">
    <citation type="submission" date="2014-11" db="EMBL/GenBank/DDBJ databases">
        <authorList>
            <person name="Amaro Gonzalez C."/>
        </authorList>
    </citation>
    <scope>NUCLEOTIDE SEQUENCE</scope>
</reference>
<proteinExistence type="predicted"/>
<protein>
    <submittedName>
        <fullName evidence="1">Uncharacterized protein</fullName>
    </submittedName>
</protein>
<evidence type="ECO:0000313" key="1">
    <source>
        <dbReference type="EMBL" id="JAH44173.1"/>
    </source>
</evidence>
<reference evidence="1" key="2">
    <citation type="journal article" date="2015" name="Fish Shellfish Immunol.">
        <title>Early steps in the European eel (Anguilla anguilla)-Vibrio vulnificus interaction in the gills: Role of the RtxA13 toxin.</title>
        <authorList>
            <person name="Callol A."/>
            <person name="Pajuelo D."/>
            <person name="Ebbesson L."/>
            <person name="Teles M."/>
            <person name="MacKenzie S."/>
            <person name="Amaro C."/>
        </authorList>
    </citation>
    <scope>NUCLEOTIDE SEQUENCE</scope>
</reference>